<dbReference type="PROSITE" id="PS51257">
    <property type="entry name" value="PROKAR_LIPOPROTEIN"/>
    <property type="match status" value="1"/>
</dbReference>
<dbReference type="EMBL" id="MNAN01000034">
    <property type="protein sequence ID" value="OHU94333.1"/>
    <property type="molecule type" value="Genomic_DNA"/>
</dbReference>
<dbReference type="InterPro" id="IPR021306">
    <property type="entry name" value="DUF2878"/>
</dbReference>
<keyword evidence="1" id="KW-1133">Transmembrane helix</keyword>
<dbReference type="Pfam" id="PF11086">
    <property type="entry name" value="DUF2878"/>
    <property type="match status" value="1"/>
</dbReference>
<evidence type="ECO:0000313" key="2">
    <source>
        <dbReference type="EMBL" id="OHU94333.1"/>
    </source>
</evidence>
<accession>A0A1S1MZG7</accession>
<evidence type="ECO:0000313" key="3">
    <source>
        <dbReference type="Proteomes" id="UP000180253"/>
    </source>
</evidence>
<keyword evidence="1" id="KW-0472">Membrane</keyword>
<feature type="transmembrane region" description="Helical" evidence="1">
    <location>
        <begin position="7"/>
        <end position="24"/>
    </location>
</feature>
<feature type="transmembrane region" description="Helical" evidence="1">
    <location>
        <begin position="83"/>
        <end position="102"/>
    </location>
</feature>
<feature type="transmembrane region" description="Helical" evidence="1">
    <location>
        <begin position="114"/>
        <end position="134"/>
    </location>
</feature>
<keyword evidence="3" id="KW-1185">Reference proteome</keyword>
<dbReference type="STRING" id="327939.BIW53_14730"/>
<dbReference type="RefSeq" id="WP_070992771.1">
    <property type="nucleotide sequence ID" value="NZ_CBCSHD010000009.1"/>
</dbReference>
<evidence type="ECO:0000256" key="1">
    <source>
        <dbReference type="SAM" id="Phobius"/>
    </source>
</evidence>
<protein>
    <recommendedName>
        <fullName evidence="4">DUF2878 domain-containing protein</fullName>
    </recommendedName>
</protein>
<name>A0A1S1MZG7_9GAMM</name>
<gene>
    <name evidence="2" type="ORF">BIW53_14730</name>
</gene>
<comment type="caution">
    <text evidence="2">The sequence shown here is derived from an EMBL/GenBank/DDBJ whole genome shotgun (WGS) entry which is preliminary data.</text>
</comment>
<organism evidence="2 3">
    <name type="scientific">Pseudoalteromonas byunsanensis</name>
    <dbReference type="NCBI Taxonomy" id="327939"/>
    <lineage>
        <taxon>Bacteria</taxon>
        <taxon>Pseudomonadati</taxon>
        <taxon>Pseudomonadota</taxon>
        <taxon>Gammaproteobacteria</taxon>
        <taxon>Alteromonadales</taxon>
        <taxon>Pseudoalteromonadaceae</taxon>
        <taxon>Pseudoalteromonas</taxon>
    </lineage>
</organism>
<keyword evidence="1" id="KW-0812">Transmembrane</keyword>
<feature type="transmembrane region" description="Helical" evidence="1">
    <location>
        <begin position="30"/>
        <end position="46"/>
    </location>
</feature>
<dbReference type="Proteomes" id="UP000180253">
    <property type="component" value="Unassembled WGS sequence"/>
</dbReference>
<evidence type="ECO:0008006" key="4">
    <source>
        <dbReference type="Google" id="ProtNLM"/>
    </source>
</evidence>
<feature type="transmembrane region" description="Helical" evidence="1">
    <location>
        <begin position="53"/>
        <end position="77"/>
    </location>
</feature>
<sequence>MFRHSALARLITNFLLFQACWFLAFFYQQQALLLMLVGCFLLFLTLSNRIRQVYLLLLCLPLGIALEAVAIYLGLIIHPHQMLPLWLVLLWIALIFTFDSSLKALLTLPWKLGALILGGLAPLSYIFASNFGVFEIGVPLHQFYPAFGSLWLVCTLFIIIIYDWLFAKS</sequence>
<reference evidence="2 3" key="1">
    <citation type="submission" date="2016-10" db="EMBL/GenBank/DDBJ databases">
        <title>Pseudoalteromonas amylolytica sp. nov., isolated from the surface seawater.</title>
        <authorList>
            <person name="Wu Y.-H."/>
            <person name="Cheng H."/>
            <person name="Jin X.-B."/>
            <person name="Wang C.-S."/>
            <person name="Xu X.-W."/>
        </authorList>
    </citation>
    <scope>NUCLEOTIDE SEQUENCE [LARGE SCALE GENOMIC DNA]</scope>
    <source>
        <strain evidence="2 3">JCM 12483</strain>
    </source>
</reference>
<dbReference type="AlphaFoldDB" id="A0A1S1MZG7"/>
<feature type="transmembrane region" description="Helical" evidence="1">
    <location>
        <begin position="146"/>
        <end position="166"/>
    </location>
</feature>
<proteinExistence type="predicted"/>
<dbReference type="OrthoDB" id="6522758at2"/>